<dbReference type="EMBL" id="QNZH01000113">
    <property type="protein sequence ID" value="RTZ90841.1"/>
    <property type="molecule type" value="Genomic_DNA"/>
</dbReference>
<feature type="transmembrane region" description="Helical" evidence="1">
    <location>
        <begin position="154"/>
        <end position="173"/>
    </location>
</feature>
<organism evidence="2 3">
    <name type="scientific">SAR324 cluster bacterium</name>
    <dbReference type="NCBI Taxonomy" id="2024889"/>
    <lineage>
        <taxon>Bacteria</taxon>
        <taxon>Deltaproteobacteria</taxon>
        <taxon>SAR324 cluster</taxon>
    </lineage>
</organism>
<feature type="transmembrane region" description="Helical" evidence="1">
    <location>
        <begin position="12"/>
        <end position="36"/>
    </location>
</feature>
<accession>A0A432H507</accession>
<name>A0A432H507_9DELT</name>
<evidence type="ECO:0000313" key="2">
    <source>
        <dbReference type="EMBL" id="RTZ90841.1"/>
    </source>
</evidence>
<dbReference type="Proteomes" id="UP000288322">
    <property type="component" value="Unassembled WGS sequence"/>
</dbReference>
<dbReference type="AlphaFoldDB" id="A0A432H507"/>
<proteinExistence type="predicted"/>
<comment type="caution">
    <text evidence="2">The sequence shown here is derived from an EMBL/GenBank/DDBJ whole genome shotgun (WGS) entry which is preliminary data.</text>
</comment>
<feature type="transmembrane region" description="Helical" evidence="1">
    <location>
        <begin position="56"/>
        <end position="84"/>
    </location>
</feature>
<sequence length="181" mass="20727">KKYKMNKIIILIPSYIFWLTWSIITGGIIIIGPVLAPIAFTTMPVTVSPEIAQYAYSYAGTLFTLLFIKYFPIVAGAFLLITILEQFYIFKRWKEHRINVILCEIILLSGNMIWMWLAFKLAPQMESMVMNVESWNDISVRESFAGLHSQSQSLAEIGLLITMILPWLTRISVFRPLSSAN</sequence>
<evidence type="ECO:0008006" key="4">
    <source>
        <dbReference type="Google" id="ProtNLM"/>
    </source>
</evidence>
<evidence type="ECO:0000313" key="3">
    <source>
        <dbReference type="Proteomes" id="UP000288322"/>
    </source>
</evidence>
<evidence type="ECO:0000256" key="1">
    <source>
        <dbReference type="SAM" id="Phobius"/>
    </source>
</evidence>
<keyword evidence="1" id="KW-0472">Membrane</keyword>
<feature type="transmembrane region" description="Helical" evidence="1">
    <location>
        <begin position="96"/>
        <end position="119"/>
    </location>
</feature>
<reference evidence="2 3" key="1">
    <citation type="submission" date="2018-06" db="EMBL/GenBank/DDBJ databases">
        <title>Combined omics and stable isotope probing to characterize newly discovered Mariana Back-Arc vent microbial communities.</title>
        <authorList>
            <person name="Trembath-Reichert E."/>
            <person name="Huber J.A."/>
        </authorList>
    </citation>
    <scope>NUCLEOTIDE SEQUENCE [LARGE SCALE GENOMIC DNA]</scope>
    <source>
        <strain evidence="2">MAG 151</strain>
    </source>
</reference>
<gene>
    <name evidence="2" type="ORF">DSY93_04240</name>
</gene>
<feature type="non-terminal residue" evidence="2">
    <location>
        <position position="1"/>
    </location>
</feature>
<protein>
    <recommendedName>
        <fullName evidence="4">DUF4149 domain-containing protein</fullName>
    </recommendedName>
</protein>
<keyword evidence="1" id="KW-0812">Transmembrane</keyword>
<keyword evidence="1" id="KW-1133">Transmembrane helix</keyword>